<feature type="domain" description="DUF7088" evidence="4">
    <location>
        <begin position="37"/>
        <end position="137"/>
    </location>
</feature>
<feature type="coiled-coil region" evidence="1">
    <location>
        <begin position="496"/>
        <end position="531"/>
    </location>
</feature>
<organism evidence="5 6">
    <name type="scientific">Salinimonas iocasae</name>
    <dbReference type="NCBI Taxonomy" id="2572577"/>
    <lineage>
        <taxon>Bacteria</taxon>
        <taxon>Pseudomonadati</taxon>
        <taxon>Pseudomonadota</taxon>
        <taxon>Gammaproteobacteria</taxon>
        <taxon>Alteromonadales</taxon>
        <taxon>Alteromonadaceae</taxon>
        <taxon>Alteromonas/Salinimonas group</taxon>
        <taxon>Salinimonas</taxon>
    </lineage>
</organism>
<keyword evidence="2" id="KW-1133">Transmembrane helix</keyword>
<proteinExistence type="predicted"/>
<keyword evidence="2" id="KW-0472">Membrane</keyword>
<evidence type="ECO:0000256" key="1">
    <source>
        <dbReference type="SAM" id="Coils"/>
    </source>
</evidence>
<reference evidence="5 6" key="1">
    <citation type="submission" date="2019-04" db="EMBL/GenBank/DDBJ databases">
        <title>Salinimonas iocasae sp. nov., a halophilic bacterium isolated from the outer tube casing of tubeworms in Okinawa Trough.</title>
        <authorList>
            <person name="Zhang H."/>
            <person name="Wang H."/>
            <person name="Li C."/>
        </authorList>
    </citation>
    <scope>NUCLEOTIDE SEQUENCE [LARGE SCALE GENOMIC DNA]</scope>
    <source>
        <strain evidence="5 6">KX18D6</strain>
    </source>
</reference>
<dbReference type="InterPro" id="IPR055396">
    <property type="entry name" value="DUF7088"/>
</dbReference>
<sequence>MRKITAIYTFILLMILFVGLVIINDVLFDSSRIDLTEQKVFTLSDGSHQIIDEIEEPVTLHFFFSEDATKGMTALRNYADRVKSLLREYEKAANGKIRLRIIDPEPFSEAEDKAARFGLTGATLGNNNDTVYFGLAGTNTLDDQITIGFFDPQKANFLEYDISKMLHQLSIGSSPKLALITDLPVQGGQNPVTGQNESSMVFYEQLSQLFDVHLISPEDTQLPEDTAVVMLAHPPQMSEALKYAIDQYAMAQGQVIAFVDPHYESDMLSLMGNQQANRSDMSLLKSWGVDIPPDTIVLDGTLGLEVQSASGGVVKHPGYMGLGSEQLHDDDVITANLDSVNIASAGEITLLPSSTLDMEVLMQTSDDGFVTETEYYLSHPDPQDLQQKLGPNGQVKIVAAHVTGTTISAFGQPPEGADRTQFKATTDKLNLLVISDADMLADRFWVQQNQFFGQTLYSPFANNGDFVVNAAENLAGSNALINVRSRGQFARPFSRVESLERKAQKQYREHEQKLRDELAQTESQLARLQNQQGQGTSLVLTDEQQRTIDAFVEKRVAIRKQLRDVQYELRSDIDKLGNWLKFVNIAAAPLVLVMTLYLLTLVLRRRAGSRFNRN</sequence>
<protein>
    <submittedName>
        <fullName evidence="5">ABC transporter</fullName>
    </submittedName>
</protein>
<dbReference type="EMBL" id="CP039852">
    <property type="protein sequence ID" value="QCZ92992.1"/>
    <property type="molecule type" value="Genomic_DNA"/>
</dbReference>
<feature type="domain" description="ABC-type uncharacterised transport system" evidence="3">
    <location>
        <begin position="175"/>
        <end position="470"/>
    </location>
</feature>
<evidence type="ECO:0000313" key="6">
    <source>
        <dbReference type="Proteomes" id="UP000304912"/>
    </source>
</evidence>
<feature type="transmembrane region" description="Helical" evidence="2">
    <location>
        <begin position="579"/>
        <end position="603"/>
    </location>
</feature>
<keyword evidence="1" id="KW-0175">Coiled coil</keyword>
<evidence type="ECO:0000256" key="2">
    <source>
        <dbReference type="SAM" id="Phobius"/>
    </source>
</evidence>
<dbReference type="RefSeq" id="WP_139755740.1">
    <property type="nucleotide sequence ID" value="NZ_CP039852.1"/>
</dbReference>
<keyword evidence="6" id="KW-1185">Reference proteome</keyword>
<feature type="transmembrane region" description="Helical" evidence="2">
    <location>
        <begin position="7"/>
        <end position="28"/>
    </location>
</feature>
<gene>
    <name evidence="5" type="ORF">FBQ74_05575</name>
</gene>
<accession>A0A5B7YB81</accession>
<dbReference type="InterPro" id="IPR019196">
    <property type="entry name" value="ABC_transp_unknown"/>
</dbReference>
<dbReference type="KEGG" id="salk:FBQ74_05575"/>
<evidence type="ECO:0000259" key="3">
    <source>
        <dbReference type="Pfam" id="PF09822"/>
    </source>
</evidence>
<keyword evidence="2" id="KW-0812">Transmembrane</keyword>
<dbReference type="Proteomes" id="UP000304912">
    <property type="component" value="Chromosome"/>
</dbReference>
<name>A0A5B7YB81_9ALTE</name>
<evidence type="ECO:0000313" key="5">
    <source>
        <dbReference type="EMBL" id="QCZ92992.1"/>
    </source>
</evidence>
<dbReference type="Pfam" id="PF23357">
    <property type="entry name" value="DUF7088"/>
    <property type="match status" value="1"/>
</dbReference>
<dbReference type="OrthoDB" id="9777219at2"/>
<dbReference type="AlphaFoldDB" id="A0A5B7YB81"/>
<evidence type="ECO:0000259" key="4">
    <source>
        <dbReference type="Pfam" id="PF23357"/>
    </source>
</evidence>
<dbReference type="Pfam" id="PF09822">
    <property type="entry name" value="ABC_transp_aux"/>
    <property type="match status" value="1"/>
</dbReference>